<dbReference type="CDD" id="cd05401">
    <property type="entry name" value="NT_GlnE_GlnD_like"/>
    <property type="match status" value="1"/>
</dbReference>
<comment type="caution">
    <text evidence="7">The sequence shown here is derived from an EMBL/GenBank/DDBJ whole genome shotgun (WGS) entry which is preliminary data.</text>
</comment>
<dbReference type="GO" id="GO:0016787">
    <property type="term" value="F:hydrolase activity"/>
    <property type="evidence" value="ECO:0007669"/>
    <property type="project" value="UniProtKB-KW"/>
</dbReference>
<evidence type="ECO:0000259" key="6">
    <source>
        <dbReference type="PROSITE" id="PS51831"/>
    </source>
</evidence>
<protein>
    <submittedName>
        <fullName evidence="7">HD domain-containing protein</fullName>
    </submittedName>
</protein>
<dbReference type="Pfam" id="PF03445">
    <property type="entry name" value="DUF294"/>
    <property type="match status" value="1"/>
</dbReference>
<dbReference type="InterPro" id="IPR006674">
    <property type="entry name" value="HD_domain"/>
</dbReference>
<dbReference type="AlphaFoldDB" id="A0A9D1GZS2"/>
<evidence type="ECO:0000313" key="7">
    <source>
        <dbReference type="EMBL" id="HIT76499.1"/>
    </source>
</evidence>
<dbReference type="SUPFAM" id="SSF109604">
    <property type="entry name" value="HD-domain/PDEase-like"/>
    <property type="match status" value="1"/>
</dbReference>
<dbReference type="PANTHER" id="PTHR47320:SF1">
    <property type="entry name" value="BIFUNCTIONAL URIDYLYLTRANSFERASE_URIDYLYL-REMOVING ENZYME"/>
    <property type="match status" value="1"/>
</dbReference>
<dbReference type="InterPro" id="IPR003607">
    <property type="entry name" value="HD/PDEase_dom"/>
</dbReference>
<dbReference type="EMBL" id="DVLP01000380">
    <property type="protein sequence ID" value="HIT76499.1"/>
    <property type="molecule type" value="Genomic_DNA"/>
</dbReference>
<keyword evidence="4" id="KW-0460">Magnesium</keyword>
<evidence type="ECO:0000256" key="5">
    <source>
        <dbReference type="ARBA" id="ARBA00023268"/>
    </source>
</evidence>
<evidence type="ECO:0000313" key="8">
    <source>
        <dbReference type="Proteomes" id="UP000886842"/>
    </source>
</evidence>
<keyword evidence="5" id="KW-0511">Multifunctional enzyme</keyword>
<name>A0A9D1GZS2_9ACTN</name>
<evidence type="ECO:0000256" key="3">
    <source>
        <dbReference type="ARBA" id="ARBA00022801"/>
    </source>
</evidence>
<dbReference type="GO" id="GO:0008773">
    <property type="term" value="F:[protein-PII] uridylyltransferase activity"/>
    <property type="evidence" value="ECO:0007669"/>
    <property type="project" value="InterPro"/>
</dbReference>
<keyword evidence="2" id="KW-0548">Nucleotidyltransferase</keyword>
<feature type="domain" description="HD" evidence="6">
    <location>
        <begin position="433"/>
        <end position="535"/>
    </location>
</feature>
<dbReference type="Proteomes" id="UP000886842">
    <property type="component" value="Unassembled WGS sequence"/>
</dbReference>
<gene>
    <name evidence="7" type="ORF">IAA98_13015</name>
</gene>
<dbReference type="InterPro" id="IPR005105">
    <property type="entry name" value="GlnD_Uridyltrans_N"/>
</dbReference>
<reference evidence="7" key="2">
    <citation type="journal article" date="2021" name="PeerJ">
        <title>Extensive microbial diversity within the chicken gut microbiome revealed by metagenomics and culture.</title>
        <authorList>
            <person name="Gilroy R."/>
            <person name="Ravi A."/>
            <person name="Getino M."/>
            <person name="Pursley I."/>
            <person name="Horton D.L."/>
            <person name="Alikhan N.F."/>
            <person name="Baker D."/>
            <person name="Gharbi K."/>
            <person name="Hall N."/>
            <person name="Watson M."/>
            <person name="Adriaenssens E.M."/>
            <person name="Foster-Nyarko E."/>
            <person name="Jarju S."/>
            <person name="Secka A."/>
            <person name="Antonio M."/>
            <person name="Oren A."/>
            <person name="Chaudhuri R.R."/>
            <person name="La Ragione R."/>
            <person name="Hildebrand F."/>
            <person name="Pallen M.J."/>
        </authorList>
    </citation>
    <scope>NUCLEOTIDE SEQUENCE</scope>
    <source>
        <strain evidence="7">ChiGjej1B1-24693</strain>
    </source>
</reference>
<evidence type="ECO:0000256" key="4">
    <source>
        <dbReference type="ARBA" id="ARBA00022842"/>
    </source>
</evidence>
<keyword evidence="1" id="KW-0808">Transferase</keyword>
<dbReference type="InterPro" id="IPR010043">
    <property type="entry name" value="UTase/UR"/>
</dbReference>
<dbReference type="PROSITE" id="PS51831">
    <property type="entry name" value="HD"/>
    <property type="match status" value="1"/>
</dbReference>
<dbReference type="SUPFAM" id="SSF81301">
    <property type="entry name" value="Nucleotidyltransferase"/>
    <property type="match status" value="1"/>
</dbReference>
<dbReference type="Pfam" id="PF08335">
    <property type="entry name" value="GlnD_UR_UTase"/>
    <property type="match status" value="1"/>
</dbReference>
<dbReference type="Gene3D" id="1.10.3090.10">
    <property type="entry name" value="cca-adding enzyme, domain 2"/>
    <property type="match status" value="1"/>
</dbReference>
<proteinExistence type="predicted"/>
<dbReference type="Pfam" id="PF01966">
    <property type="entry name" value="HD"/>
    <property type="match status" value="1"/>
</dbReference>
<keyword evidence="3" id="KW-0378">Hydrolase</keyword>
<dbReference type="SMART" id="SM00471">
    <property type="entry name" value="HDc"/>
    <property type="match status" value="1"/>
</dbReference>
<dbReference type="InterPro" id="IPR013546">
    <property type="entry name" value="PII_UdlTrfase/GS_AdlTrfase"/>
</dbReference>
<dbReference type="InterPro" id="IPR043519">
    <property type="entry name" value="NT_sf"/>
</dbReference>
<dbReference type="CDD" id="cd00077">
    <property type="entry name" value="HDc"/>
    <property type="match status" value="1"/>
</dbReference>
<evidence type="ECO:0000256" key="1">
    <source>
        <dbReference type="ARBA" id="ARBA00022679"/>
    </source>
</evidence>
<accession>A0A9D1GZS2</accession>
<dbReference type="PANTHER" id="PTHR47320">
    <property type="entry name" value="BIFUNCTIONAL URIDYLYLTRANSFERASE/URIDYLYL-REMOVING ENZYME"/>
    <property type="match status" value="1"/>
</dbReference>
<sequence>MERDAGPRLGALGGLRTARLALEPQDGGQGYRHRLADLVDEALSQHYHRESERLGISSSAGVALAAVGSQGRRDAGPTSDLDLMLVHDGRTHPPERIGELAEALWYPLWDAGLDLDHSVRSLAQCRSIASADLPAAVGLIEVRPVCGDESVVQQARSAVLQDWRSAARRRLPDLVDSIRARADRHGELAHLSEPDVKQARGGLRDAVVLRALAATWLADRPHGPVDEAWTTLLDARDALCRITTRPATRLLRVHQQEVATALGLADADELLARLAGAGRLISASLDATVRDARQALRRPSAVLGARIVRGRWRPARLPQVADGVIEHDGELVLDADARPSSDPVLSLRAAAAAARTGLRLAPSTVASLANTPSPSPPWPTQARDDLLQLLRSGAAQLQVWESLDLADVVTTWLPEWAAVRGRAQRSPVHVFTVDRHLVQTVVHACRAPRDLPERDVLLWAGLLHDIGKVRGDGDHSEVGARIAGDIVERIGLERSEQERIVTLVRHHLVLAEAADGADIDDPGVIATLAGLLDHDPITVVLLRHLSEADARATGPAVWTPWRGRRMDRLTTRLLDHLTG</sequence>
<reference evidence="7" key="1">
    <citation type="submission" date="2020-10" db="EMBL/GenBank/DDBJ databases">
        <authorList>
            <person name="Gilroy R."/>
        </authorList>
    </citation>
    <scope>NUCLEOTIDE SEQUENCE</scope>
    <source>
        <strain evidence="7">ChiGjej1B1-24693</strain>
    </source>
</reference>
<evidence type="ECO:0000256" key="2">
    <source>
        <dbReference type="ARBA" id="ARBA00022695"/>
    </source>
</evidence>
<organism evidence="7 8">
    <name type="scientific">Candidatus Avipropionibacterium avicola</name>
    <dbReference type="NCBI Taxonomy" id="2840701"/>
    <lineage>
        <taxon>Bacteria</taxon>
        <taxon>Bacillati</taxon>
        <taxon>Actinomycetota</taxon>
        <taxon>Actinomycetes</taxon>
        <taxon>Propionibacteriales</taxon>
        <taxon>Propionibacteriaceae</taxon>
        <taxon>Propionibacteriaceae incertae sedis</taxon>
        <taxon>Candidatus Avipropionibacterium</taxon>
    </lineage>
</organism>